<evidence type="ECO:0000256" key="3">
    <source>
        <dbReference type="ARBA" id="ARBA00023121"/>
    </source>
</evidence>
<dbReference type="PANTHER" id="PTHR33076">
    <property type="entry name" value="NON-SPECIFIC LIPID-TRANSFER PROTEIN 2-RELATED"/>
    <property type="match status" value="1"/>
</dbReference>
<dbReference type="Pfam" id="PF14368">
    <property type="entry name" value="LTP_2"/>
    <property type="match status" value="1"/>
</dbReference>
<dbReference type="GO" id="GO:0006869">
    <property type="term" value="P:lipid transport"/>
    <property type="evidence" value="ECO:0007669"/>
    <property type="project" value="InterPro"/>
</dbReference>
<keyword evidence="2" id="KW-0813">Transport</keyword>
<keyword evidence="3" id="KW-0446">Lipid-binding</keyword>
<dbReference type="GO" id="GO:0008289">
    <property type="term" value="F:lipid binding"/>
    <property type="evidence" value="ECO:0007669"/>
    <property type="project" value="UniProtKB-KW"/>
</dbReference>
<dbReference type="InterPro" id="IPR016140">
    <property type="entry name" value="Bifunc_inhib/LTP/seed_store"/>
</dbReference>
<keyword evidence="5" id="KW-1185">Reference proteome</keyword>
<dbReference type="InterPro" id="IPR036312">
    <property type="entry name" value="Bifun_inhib/LTP/seed_sf"/>
</dbReference>
<evidence type="ECO:0000313" key="4">
    <source>
        <dbReference type="EMBL" id="WOH14366.1"/>
    </source>
</evidence>
<evidence type="ECO:0000256" key="1">
    <source>
        <dbReference type="ARBA" id="ARBA00009748"/>
    </source>
</evidence>
<reference evidence="4" key="2">
    <citation type="submission" date="2022-03" db="EMBL/GenBank/DDBJ databases">
        <title>Draft title - Genomic analysis of global carrot germplasm unveils the trajectory of domestication and the origin of high carotenoid orange carrot.</title>
        <authorList>
            <person name="Iorizzo M."/>
            <person name="Ellison S."/>
            <person name="Senalik D."/>
            <person name="Macko-Podgorni A."/>
            <person name="Grzebelus D."/>
            <person name="Bostan H."/>
            <person name="Rolling W."/>
            <person name="Curaba J."/>
            <person name="Simon P."/>
        </authorList>
    </citation>
    <scope>NUCLEOTIDE SEQUENCE</scope>
    <source>
        <tissue evidence="4">Leaf</tissue>
    </source>
</reference>
<dbReference type="Gramene" id="KZM81797">
    <property type="protein sequence ID" value="KZM81797"/>
    <property type="gene ID" value="DCAR_029410"/>
</dbReference>
<comment type="similarity">
    <text evidence="1">Belongs to the plant LTP family.</text>
</comment>
<reference evidence="4" key="1">
    <citation type="journal article" date="2016" name="Nat. Genet.">
        <title>A high-quality carrot genome assembly provides new insights into carotenoid accumulation and asterid genome evolution.</title>
        <authorList>
            <person name="Iorizzo M."/>
            <person name="Ellison S."/>
            <person name="Senalik D."/>
            <person name="Zeng P."/>
            <person name="Satapoomin P."/>
            <person name="Huang J."/>
            <person name="Bowman M."/>
            <person name="Iovene M."/>
            <person name="Sanseverino W."/>
            <person name="Cavagnaro P."/>
            <person name="Yildiz M."/>
            <person name="Macko-Podgorni A."/>
            <person name="Moranska E."/>
            <person name="Grzebelus E."/>
            <person name="Grzebelus D."/>
            <person name="Ashrafi H."/>
            <person name="Zheng Z."/>
            <person name="Cheng S."/>
            <person name="Spooner D."/>
            <person name="Van Deynze A."/>
            <person name="Simon P."/>
        </authorList>
    </citation>
    <scope>NUCLEOTIDE SEQUENCE</scope>
    <source>
        <tissue evidence="4">Leaf</tissue>
    </source>
</reference>
<organism evidence="4 5">
    <name type="scientific">Daucus carota subsp. sativus</name>
    <name type="common">Carrot</name>
    <dbReference type="NCBI Taxonomy" id="79200"/>
    <lineage>
        <taxon>Eukaryota</taxon>
        <taxon>Viridiplantae</taxon>
        <taxon>Streptophyta</taxon>
        <taxon>Embryophyta</taxon>
        <taxon>Tracheophyta</taxon>
        <taxon>Spermatophyta</taxon>
        <taxon>Magnoliopsida</taxon>
        <taxon>eudicotyledons</taxon>
        <taxon>Gunneridae</taxon>
        <taxon>Pentapetalae</taxon>
        <taxon>asterids</taxon>
        <taxon>campanulids</taxon>
        <taxon>Apiales</taxon>
        <taxon>Apiaceae</taxon>
        <taxon>Apioideae</taxon>
        <taxon>Scandiceae</taxon>
        <taxon>Daucinae</taxon>
        <taxon>Daucus</taxon>
        <taxon>Daucus sect. Daucus</taxon>
    </lineage>
</organism>
<name>A0A175YEG5_DAUCS</name>
<accession>A0A175YEG5</accession>
<dbReference type="Proteomes" id="UP000077755">
    <property type="component" value="Chromosome 9"/>
</dbReference>
<dbReference type="SUPFAM" id="SSF47699">
    <property type="entry name" value="Bifunctional inhibitor/lipid-transfer protein/seed storage 2S albumin"/>
    <property type="match status" value="1"/>
</dbReference>
<evidence type="ECO:0000256" key="2">
    <source>
        <dbReference type="ARBA" id="ARBA00022448"/>
    </source>
</evidence>
<sequence length="113" mass="11938">MARIAVLLLMVLAVAVAEAAFICNGPLNQQAGAKCVAYTRTGADKEPSAECCKAYKAHVESAKTVAERRALCACVQNNDRTNPGNNITKVDSLQGKCGLPFLFSAARGFDCNT</sequence>
<dbReference type="Gene3D" id="1.10.110.10">
    <property type="entry name" value="Plant lipid-transfer and hydrophobic proteins"/>
    <property type="match status" value="1"/>
</dbReference>
<dbReference type="InterPro" id="IPR000528">
    <property type="entry name" value="Plant_nsLTP"/>
</dbReference>
<proteinExistence type="inferred from homology"/>
<protein>
    <submittedName>
        <fullName evidence="4">Uncharacterized protein</fullName>
    </submittedName>
</protein>
<gene>
    <name evidence="4" type="ORF">DCAR_0933885</name>
</gene>
<evidence type="ECO:0000313" key="5">
    <source>
        <dbReference type="Proteomes" id="UP000077755"/>
    </source>
</evidence>
<dbReference type="AlphaFoldDB" id="A0A175YEG5"/>
<dbReference type="EMBL" id="CP093351">
    <property type="protein sequence ID" value="WOH14366.1"/>
    <property type="molecule type" value="Genomic_DNA"/>
</dbReference>